<evidence type="ECO:0000313" key="1">
    <source>
        <dbReference type="EMBL" id="CAL1370777.1"/>
    </source>
</evidence>
<dbReference type="AlphaFoldDB" id="A0AAV2DBW2"/>
<evidence type="ECO:0000313" key="2">
    <source>
        <dbReference type="Proteomes" id="UP001497516"/>
    </source>
</evidence>
<reference evidence="1 2" key="1">
    <citation type="submission" date="2024-04" db="EMBL/GenBank/DDBJ databases">
        <authorList>
            <person name="Fracassetti M."/>
        </authorList>
    </citation>
    <scope>NUCLEOTIDE SEQUENCE [LARGE SCALE GENOMIC DNA]</scope>
</reference>
<keyword evidence="2" id="KW-1185">Reference proteome</keyword>
<organism evidence="1 2">
    <name type="scientific">Linum trigynum</name>
    <dbReference type="NCBI Taxonomy" id="586398"/>
    <lineage>
        <taxon>Eukaryota</taxon>
        <taxon>Viridiplantae</taxon>
        <taxon>Streptophyta</taxon>
        <taxon>Embryophyta</taxon>
        <taxon>Tracheophyta</taxon>
        <taxon>Spermatophyta</taxon>
        <taxon>Magnoliopsida</taxon>
        <taxon>eudicotyledons</taxon>
        <taxon>Gunneridae</taxon>
        <taxon>Pentapetalae</taxon>
        <taxon>rosids</taxon>
        <taxon>fabids</taxon>
        <taxon>Malpighiales</taxon>
        <taxon>Linaceae</taxon>
        <taxon>Linum</taxon>
    </lineage>
</organism>
<gene>
    <name evidence="1" type="ORF">LTRI10_LOCUS12877</name>
</gene>
<dbReference type="Proteomes" id="UP001497516">
    <property type="component" value="Chromosome 2"/>
</dbReference>
<name>A0AAV2DBW2_9ROSI</name>
<dbReference type="EMBL" id="OZ034815">
    <property type="protein sequence ID" value="CAL1370777.1"/>
    <property type="molecule type" value="Genomic_DNA"/>
</dbReference>
<protein>
    <submittedName>
        <fullName evidence="1">Uncharacterized protein</fullName>
    </submittedName>
</protein>
<accession>A0AAV2DBW2</accession>
<proteinExistence type="predicted"/>
<sequence>MNKFTNVVDVDFNVFGAVMENRNCGDLDGTGVVNLEHHRRRTGDAMLKEKALEPLEFRTNIGHSMVFCLGGGLGHLILLLTPP</sequence>